<dbReference type="EMBL" id="MPUH01000091">
    <property type="protein sequence ID" value="OMJ90984.1"/>
    <property type="molecule type" value="Genomic_DNA"/>
</dbReference>
<keyword evidence="4" id="KW-1185">Reference proteome</keyword>
<protein>
    <submittedName>
        <fullName evidence="3">Uncharacterized protein</fullName>
    </submittedName>
</protein>
<evidence type="ECO:0000256" key="2">
    <source>
        <dbReference type="SAM" id="Phobius"/>
    </source>
</evidence>
<comment type="caution">
    <text evidence="3">The sequence shown here is derived from an EMBL/GenBank/DDBJ whole genome shotgun (WGS) entry which is preliminary data.</text>
</comment>
<dbReference type="Proteomes" id="UP000187209">
    <property type="component" value="Unassembled WGS sequence"/>
</dbReference>
<dbReference type="SUPFAM" id="SSF48452">
    <property type="entry name" value="TPR-like"/>
    <property type="match status" value="1"/>
</dbReference>
<dbReference type="PROSITE" id="PS51257">
    <property type="entry name" value="PROKAR_LIPOPROTEIN"/>
    <property type="match status" value="1"/>
</dbReference>
<dbReference type="AlphaFoldDB" id="A0A1R2CPQ7"/>
<keyword evidence="2" id="KW-0472">Membrane</keyword>
<feature type="coiled-coil region" evidence="1">
    <location>
        <begin position="490"/>
        <end position="535"/>
    </location>
</feature>
<dbReference type="OrthoDB" id="294740at2759"/>
<evidence type="ECO:0000256" key="1">
    <source>
        <dbReference type="SAM" id="Coils"/>
    </source>
</evidence>
<feature type="transmembrane region" description="Helical" evidence="2">
    <location>
        <begin position="20"/>
        <end position="42"/>
    </location>
</feature>
<accession>A0A1R2CPQ7</accession>
<organism evidence="3 4">
    <name type="scientific">Stentor coeruleus</name>
    <dbReference type="NCBI Taxonomy" id="5963"/>
    <lineage>
        <taxon>Eukaryota</taxon>
        <taxon>Sar</taxon>
        <taxon>Alveolata</taxon>
        <taxon>Ciliophora</taxon>
        <taxon>Postciliodesmatophora</taxon>
        <taxon>Heterotrichea</taxon>
        <taxon>Heterotrichida</taxon>
        <taxon>Stentoridae</taxon>
        <taxon>Stentor</taxon>
    </lineage>
</organism>
<feature type="transmembrane region" description="Helical" evidence="2">
    <location>
        <begin position="366"/>
        <end position="389"/>
    </location>
</feature>
<proteinExistence type="predicted"/>
<keyword evidence="1" id="KW-0175">Coiled coil</keyword>
<keyword evidence="2" id="KW-1133">Transmembrane helix</keyword>
<name>A0A1R2CPQ7_9CILI</name>
<dbReference type="InterPro" id="IPR011990">
    <property type="entry name" value="TPR-like_helical_dom_sf"/>
</dbReference>
<evidence type="ECO:0000313" key="3">
    <source>
        <dbReference type="EMBL" id="OMJ90984.1"/>
    </source>
</evidence>
<evidence type="ECO:0000313" key="4">
    <source>
        <dbReference type="Proteomes" id="UP000187209"/>
    </source>
</evidence>
<reference evidence="3 4" key="1">
    <citation type="submission" date="2016-11" db="EMBL/GenBank/DDBJ databases">
        <title>The macronuclear genome of Stentor coeruleus: a giant cell with tiny introns.</title>
        <authorList>
            <person name="Slabodnick M."/>
            <person name="Ruby J.G."/>
            <person name="Reiff S.B."/>
            <person name="Swart E.C."/>
            <person name="Gosai S."/>
            <person name="Prabakaran S."/>
            <person name="Witkowska E."/>
            <person name="Larue G.E."/>
            <person name="Fisher S."/>
            <person name="Freeman R.M."/>
            <person name="Gunawardena J."/>
            <person name="Chu W."/>
            <person name="Stover N.A."/>
            <person name="Gregory B.D."/>
            <person name="Nowacki M."/>
            <person name="Derisi J."/>
            <person name="Roy S.W."/>
            <person name="Marshall W.F."/>
            <person name="Sood P."/>
        </authorList>
    </citation>
    <scope>NUCLEOTIDE SEQUENCE [LARGE SCALE GENOMIC DNA]</scope>
    <source>
        <strain evidence="3">WM001</strain>
    </source>
</reference>
<keyword evidence="2" id="KW-0812">Transmembrane</keyword>
<gene>
    <name evidence="3" type="ORF">SteCoe_6555</name>
</gene>
<sequence>MLNSENKNQILFNNCKKIQVLTLTLLLLGVISCISITLYLLYTKLNTWLDDIESQMFEREKDHLLLVSKARAQKLASILTNNKYGLLFLETAYDSVKSGTLKAAINATFPVIINVYDYLENSELYGENIATVWLSPYTRILEEVPEYDQLNIFIRFLQAVSICYKCQAGMTFDSGTDFRYPMVNMSHVLTSPLLKTCHSSYDSRCYKAYNDDTTLISDKMSLYYQDNFTYFLHSKGKTCTYYFPDDYFISHDPNYGNYEYLITTSTGDFMIEHDDKSIVDIISNDLVKEIYKNDLMMKENIQITLASGIDKSLNSYSLSGYNTIYIAGFAPITIGGSDYEKKKLVAVTMISKNGILEPLNKMIDGIFGLVVYQVIVFMVYLFMVFLMCWKLSNIIYSKIVLPLLLIEKYLKGKKQSLNENDFNSEISELIKYLKKLDIIEQYVDPNFILHPNLSHRLKNLKQVMPLFIAIGNYRGVSIIKNLIGNIHIENQEYKKAYKNYKKSLLQIEKLRRKVIAQEEAEKNLTQNQKNIMKKKLGKTLSDWNSEKSFIDENLVDKINQVCFGLRLYLEKTITNDKDKQRQGWKKLQNLQIIVLNYYISKSKHLIKLLKLLIDIAYVRYRLQSYHTSMELLEIVSDELGKLVSETSELEKNQTTGYEIDIDITRLMRANIVINENKEKRQSFHVPAVTFEKDVLKQEIFYRRGMIFKDNNKLQEAGLFFTMAIEQGIWFDPTIRKECINELFKIFKFYQRKKEVPLLNELYYKYKAKKASTILCLDYEINKEHNINELIVSMVSEEIQSQYENFGAITSYAGFYLKMDVVERDYPGFDTENFLGSTSKCSERKHVYDVLLEGLKILPQTSIKKTLILIVKDIHNDLGATRIGNIKEFIMDTKIFIVVCNCKVPKPIRKLEKSYFCNVIYGDDAVENFDELKKYAFGLD</sequence>